<feature type="domain" description="Helicase C-terminal" evidence="7">
    <location>
        <begin position="425"/>
        <end position="598"/>
    </location>
</feature>
<feature type="non-terminal residue" evidence="8">
    <location>
        <position position="1"/>
    </location>
</feature>
<evidence type="ECO:0000256" key="2">
    <source>
        <dbReference type="ARBA" id="ARBA00022801"/>
    </source>
</evidence>
<dbReference type="GO" id="GO:0003676">
    <property type="term" value="F:nucleic acid binding"/>
    <property type="evidence" value="ECO:0007669"/>
    <property type="project" value="InterPro"/>
</dbReference>
<dbReference type="Pfam" id="PF00271">
    <property type="entry name" value="Helicase_C"/>
    <property type="match status" value="1"/>
</dbReference>
<dbReference type="EMBL" id="HACM01000337">
    <property type="protein sequence ID" value="CRZ00779.1"/>
    <property type="molecule type" value="Transcribed_RNA"/>
</dbReference>
<reference evidence="8" key="1">
    <citation type="submission" date="2015-04" db="EMBL/GenBank/DDBJ databases">
        <title>The genome sequence of the plant pathogenic Rhizarian Plasmodiophora brassicae reveals insights in its biotrophic life cycle and the origin of chitin synthesis.</title>
        <authorList>
            <person name="Schwelm A."/>
            <person name="Fogelqvist J."/>
            <person name="Knaust A."/>
            <person name="Julke S."/>
            <person name="Lilja T."/>
            <person name="Dhandapani V."/>
            <person name="Bonilla-Rosso G."/>
            <person name="Karlsson M."/>
            <person name="Shevchenko A."/>
            <person name="Choi S.R."/>
            <person name="Kim H.G."/>
            <person name="Park J.Y."/>
            <person name="Lim Y.P."/>
            <person name="Ludwig-Muller J."/>
            <person name="Dixelius C."/>
        </authorList>
    </citation>
    <scope>NUCLEOTIDE SEQUENCE</scope>
    <source>
        <tissue evidence="8">Potato root galls</tissue>
    </source>
</reference>
<dbReference type="GO" id="GO:0005524">
    <property type="term" value="F:ATP binding"/>
    <property type="evidence" value="ECO:0007669"/>
    <property type="project" value="UniProtKB-KW"/>
</dbReference>
<dbReference type="PANTHER" id="PTHR14025:SF20">
    <property type="entry name" value="FANCONI ANEMIA GROUP M PROTEIN"/>
    <property type="match status" value="1"/>
</dbReference>
<feature type="compositionally biased region" description="Polar residues" evidence="5">
    <location>
        <begin position="814"/>
        <end position="826"/>
    </location>
</feature>
<dbReference type="SMART" id="SM00490">
    <property type="entry name" value="HELICc"/>
    <property type="match status" value="1"/>
</dbReference>
<keyword evidence="4" id="KW-0067">ATP-binding</keyword>
<sequence>LMTGFFDDFDDEALAALDISSLYEGATDPFKSLPGHSRPACRQVSINSYFEPSIPEAVDPQLALSEFNDGLKIPLVNDVNAICTLLYPINYPKRDYQAKCVESAVHKNTLVALPTGLGKTFIASVLMCNMLRWYPTGRCVFMAPTRQLVLQQARACSEMAPISNATILALVDIPPSARAPIWQSHRAIFCTPQIVEKDIQSGTCPLDEIVCLVFDEAHHSKGNAAMAGIVAKRHAVGGAFRVLALSATPGGNRAAVQTVIDNLLISKIEAFNREDPDIRKYVNERTEDFVVIQPTEPIVKLLMLLDNVCKEPLKVLQDAGLIDYPLGSLGPNHFHGDRFADRLRQKGLQGNWSILNNKSTLQALLLARHYLFNYSISAFLLQLECDFGSGACSNSVMTSAGKSAPMGMLKELAKDFLERKYVHPKIERLCQILENHFGVHSASKAIVFVEYKLCVDEIVEKISGCVGIKPIRFVGQQKSSGAGDTAGMRPKEQNMALDQFRSGHINVLVATCIGEEGLDIGEVDLVIAFDAASSALRMTQRMGRTARQRTGQCISLLMDGNEMRTHQNNLKKVETSFKLLSSGALVLSTIPCSIRPPRLPLHTSFEKCDITTWESATSTKKRTNVVPPHLPSTIRIVLNAHQRKELEPWTLTQGTFNSISPMNLLENAERVQEPLQRLTLPSSTSKMFVKIMASVVQLRLGCTRFIDRDVEGSDSDIECQPLGKVVSPQGPNVCPQRQSFLSPERFSPLDSEEELENLLNDVDLILSQNHVELRSPGRKETSSCLISHNQSEPLPLAVQVAKKTETRPVGCSVSPKSCNRNTSTTQKKSRYKQSKLSVIPSLAVTEANSICTEQTALQNQMLRFLLSRRKEQNFFWRHDMRFNPESEPSQSSSIMFCKTKFTRPKIGKNVPRLSLLDNCLPALARFHPMQKPKFKSSSDDPDSRESLNRIQCRSLHTPIEVSSPESIHVRGHLACTQVFTTSKSSPFENSIRSGGVSSAVRVEDPIIVLEGQQLSASASPLSSLSSGFKSLSNTNVHPPDLSRIRRHDSLEPPLNLSHPSSLIRPSYTPNRKRSLPLLSTVDYQPSPGPSSGTPIRRRKRIVLPIFKETHRKSEHSSKLQRLRRTNDYVKPKRGDKVVYSPIGNATQEQIRKTGKTFLDFETEHNGSDISSDEDVDSCEDNNSFVCSSPFSAPTHKGIYLQSLLSQVVITPAVSDEESVEKSPSSSDNHTH</sequence>
<dbReference type="GO" id="GO:0004386">
    <property type="term" value="F:helicase activity"/>
    <property type="evidence" value="ECO:0007669"/>
    <property type="project" value="UniProtKB-KW"/>
</dbReference>
<keyword evidence="2" id="KW-0378">Hydrolase</keyword>
<evidence type="ECO:0000259" key="6">
    <source>
        <dbReference type="PROSITE" id="PS51192"/>
    </source>
</evidence>
<dbReference type="InterPro" id="IPR027417">
    <property type="entry name" value="P-loop_NTPase"/>
</dbReference>
<dbReference type="PROSITE" id="PS51194">
    <property type="entry name" value="HELICASE_CTER"/>
    <property type="match status" value="1"/>
</dbReference>
<dbReference type="GO" id="GO:0016787">
    <property type="term" value="F:hydrolase activity"/>
    <property type="evidence" value="ECO:0007669"/>
    <property type="project" value="UniProtKB-KW"/>
</dbReference>
<dbReference type="AlphaFoldDB" id="A0A0H5QZ11"/>
<feature type="region of interest" description="Disordered" evidence="5">
    <location>
        <begin position="1037"/>
        <end position="1095"/>
    </location>
</feature>
<dbReference type="SUPFAM" id="SSF52540">
    <property type="entry name" value="P-loop containing nucleoside triphosphate hydrolases"/>
    <property type="match status" value="1"/>
</dbReference>
<evidence type="ECO:0000313" key="8">
    <source>
        <dbReference type="EMBL" id="CRZ00779.1"/>
    </source>
</evidence>
<dbReference type="Gene3D" id="3.40.50.300">
    <property type="entry name" value="P-loop containing nucleotide triphosphate hydrolases"/>
    <property type="match status" value="2"/>
</dbReference>
<dbReference type="InterPro" id="IPR011545">
    <property type="entry name" value="DEAD/DEAH_box_helicase_dom"/>
</dbReference>
<keyword evidence="3" id="KW-0347">Helicase</keyword>
<evidence type="ECO:0008006" key="9">
    <source>
        <dbReference type="Google" id="ProtNLM"/>
    </source>
</evidence>
<feature type="region of interest" description="Disordered" evidence="5">
    <location>
        <begin position="811"/>
        <end position="831"/>
    </location>
</feature>
<evidence type="ECO:0000259" key="7">
    <source>
        <dbReference type="PROSITE" id="PS51194"/>
    </source>
</evidence>
<evidence type="ECO:0000256" key="3">
    <source>
        <dbReference type="ARBA" id="ARBA00022806"/>
    </source>
</evidence>
<evidence type="ECO:0000256" key="4">
    <source>
        <dbReference type="ARBA" id="ARBA00022840"/>
    </source>
</evidence>
<evidence type="ECO:0000256" key="5">
    <source>
        <dbReference type="SAM" id="MobiDB-lite"/>
    </source>
</evidence>
<organism evidence="8">
    <name type="scientific">Spongospora subterranea</name>
    <dbReference type="NCBI Taxonomy" id="70186"/>
    <lineage>
        <taxon>Eukaryota</taxon>
        <taxon>Sar</taxon>
        <taxon>Rhizaria</taxon>
        <taxon>Endomyxa</taxon>
        <taxon>Phytomyxea</taxon>
        <taxon>Plasmodiophorida</taxon>
        <taxon>Plasmodiophoridae</taxon>
        <taxon>Spongospora</taxon>
    </lineage>
</organism>
<evidence type="ECO:0000256" key="1">
    <source>
        <dbReference type="ARBA" id="ARBA00022741"/>
    </source>
</evidence>
<keyword evidence="1" id="KW-0547">Nucleotide-binding</keyword>
<dbReference type="Pfam" id="PF00270">
    <property type="entry name" value="DEAD"/>
    <property type="match status" value="1"/>
</dbReference>
<name>A0A0H5QZ11_9EUKA</name>
<dbReference type="PROSITE" id="PS51192">
    <property type="entry name" value="HELICASE_ATP_BIND_1"/>
    <property type="match status" value="1"/>
</dbReference>
<dbReference type="SMART" id="SM00487">
    <property type="entry name" value="DEXDc"/>
    <property type="match status" value="1"/>
</dbReference>
<dbReference type="InterPro" id="IPR014001">
    <property type="entry name" value="Helicase_ATP-bd"/>
</dbReference>
<dbReference type="PANTHER" id="PTHR14025">
    <property type="entry name" value="FANCONI ANEMIA GROUP M FANCM FAMILY MEMBER"/>
    <property type="match status" value="1"/>
</dbReference>
<feature type="compositionally biased region" description="Basic and acidic residues" evidence="5">
    <location>
        <begin position="1040"/>
        <end position="1050"/>
    </location>
</feature>
<protein>
    <recommendedName>
        <fullName evidence="9">Fanconi anemia group M protein</fullName>
    </recommendedName>
</protein>
<accession>A0A0H5QZ11</accession>
<feature type="domain" description="Helicase ATP-binding" evidence="6">
    <location>
        <begin position="100"/>
        <end position="267"/>
    </location>
</feature>
<proteinExistence type="predicted"/>
<dbReference type="InterPro" id="IPR001650">
    <property type="entry name" value="Helicase_C-like"/>
</dbReference>